<dbReference type="Proteomes" id="UP000694864">
    <property type="component" value="Chromosome 17"/>
</dbReference>
<sequence length="410" mass="45689">MQKDSFPEMVSDDPTIIRSGTMIHQEETSYQTSEMAEVDLLEPSITLNLVRMSMAHDGSPTLASSSCTGDLKLHSVTSSSILNLQPPSLSSPEMTETLNPTSAQPGRRMIRTIHPLEKLGFPLLGPTNLGPLRFWSPLPLDVAIVPHMLLSRFARNSNPSHPRQLVCRFMEPFVRRLHLESKSPLLLDWLRLSLGNLLLVLPFDSALEGKCLNELGIMIQTIRRCDYRCIFTLPSPSRLPTKNSKLQFFNFVKFPPKTLKISGIMIPTPWSGGYHLFCPSCTQYPVTLSIAPFILNQSICNPAHTSAKALLRVDILTPMRFPTLASLTSLSLQSKSAANFSSTDLSLEVTPILLDLTGSIIFHRNWFIALKTTISMTPIYLCTFVILALVIAYLCCYLNFVSYLVCGVLF</sequence>
<dbReference type="RefSeq" id="XP_010480375.1">
    <property type="nucleotide sequence ID" value="XM_010482073.1"/>
</dbReference>
<keyword evidence="2" id="KW-0472">Membrane</keyword>
<reference evidence="3" key="1">
    <citation type="journal article" date="2014" name="Nat. Commun.">
        <title>The emerging biofuel crop Camelina sativa retains a highly undifferentiated hexaploid genome structure.</title>
        <authorList>
            <person name="Kagale S."/>
            <person name="Koh C."/>
            <person name="Nixon J."/>
            <person name="Bollina V."/>
            <person name="Clarke W.E."/>
            <person name="Tuteja R."/>
            <person name="Spillane C."/>
            <person name="Robinson S.J."/>
            <person name="Links M.G."/>
            <person name="Clarke C."/>
            <person name="Higgins E.E."/>
            <person name="Huebert T."/>
            <person name="Sharpe A.G."/>
            <person name="Parkin I.A."/>
        </authorList>
    </citation>
    <scope>NUCLEOTIDE SEQUENCE [LARGE SCALE GENOMIC DNA]</scope>
    <source>
        <strain evidence="3">cv. DH55</strain>
    </source>
</reference>
<keyword evidence="2" id="KW-0812">Transmembrane</keyword>
<feature type="transmembrane region" description="Helical" evidence="2">
    <location>
        <begin position="379"/>
        <end position="400"/>
    </location>
</feature>
<evidence type="ECO:0000313" key="4">
    <source>
        <dbReference type="RefSeq" id="XP_010480375.1"/>
    </source>
</evidence>
<proteinExistence type="predicted"/>
<protein>
    <submittedName>
        <fullName evidence="4">Uncharacterized protein LOC104759103</fullName>
    </submittedName>
</protein>
<accession>A0ABM0X482</accession>
<evidence type="ECO:0000256" key="2">
    <source>
        <dbReference type="SAM" id="Phobius"/>
    </source>
</evidence>
<keyword evidence="2" id="KW-1133">Transmembrane helix</keyword>
<reference evidence="4" key="2">
    <citation type="submission" date="2025-08" db="UniProtKB">
        <authorList>
            <consortium name="RefSeq"/>
        </authorList>
    </citation>
    <scope>IDENTIFICATION</scope>
    <source>
        <tissue evidence="4">Leaf</tissue>
    </source>
</reference>
<evidence type="ECO:0000256" key="1">
    <source>
        <dbReference type="SAM" id="MobiDB-lite"/>
    </source>
</evidence>
<name>A0ABM0X482_CAMSA</name>
<gene>
    <name evidence="4" type="primary">LOC104759103</name>
</gene>
<keyword evidence="3" id="KW-1185">Reference proteome</keyword>
<dbReference type="GeneID" id="104759103"/>
<organism evidence="3 4">
    <name type="scientific">Camelina sativa</name>
    <name type="common">False flax</name>
    <name type="synonym">Myagrum sativum</name>
    <dbReference type="NCBI Taxonomy" id="90675"/>
    <lineage>
        <taxon>Eukaryota</taxon>
        <taxon>Viridiplantae</taxon>
        <taxon>Streptophyta</taxon>
        <taxon>Embryophyta</taxon>
        <taxon>Tracheophyta</taxon>
        <taxon>Spermatophyta</taxon>
        <taxon>Magnoliopsida</taxon>
        <taxon>eudicotyledons</taxon>
        <taxon>Gunneridae</taxon>
        <taxon>Pentapetalae</taxon>
        <taxon>rosids</taxon>
        <taxon>malvids</taxon>
        <taxon>Brassicales</taxon>
        <taxon>Brassicaceae</taxon>
        <taxon>Camelineae</taxon>
        <taxon>Camelina</taxon>
    </lineage>
</organism>
<evidence type="ECO:0000313" key="3">
    <source>
        <dbReference type="Proteomes" id="UP000694864"/>
    </source>
</evidence>
<feature type="region of interest" description="Disordered" evidence="1">
    <location>
        <begin position="84"/>
        <end position="104"/>
    </location>
</feature>